<organism evidence="6 7">
    <name type="scientific">Paenibacillus xylanivorans</name>
    <dbReference type="NCBI Taxonomy" id="1705561"/>
    <lineage>
        <taxon>Bacteria</taxon>
        <taxon>Bacillati</taxon>
        <taxon>Bacillota</taxon>
        <taxon>Bacilli</taxon>
        <taxon>Bacillales</taxon>
        <taxon>Paenibacillaceae</taxon>
        <taxon>Paenibacillus</taxon>
    </lineage>
</organism>
<keyword evidence="7" id="KW-1185">Reference proteome</keyword>
<dbReference type="InterPro" id="IPR004839">
    <property type="entry name" value="Aminotransferase_I/II_large"/>
</dbReference>
<dbReference type="InterPro" id="IPR015421">
    <property type="entry name" value="PyrdxlP-dep_Trfase_major"/>
</dbReference>
<evidence type="ECO:0000256" key="2">
    <source>
        <dbReference type="ARBA" id="ARBA00022576"/>
    </source>
</evidence>
<dbReference type="PANTHER" id="PTHR42790">
    <property type="entry name" value="AMINOTRANSFERASE"/>
    <property type="match status" value="1"/>
</dbReference>
<dbReference type="PATRIC" id="fig|1705561.3.peg.1673"/>
<reference evidence="6 7" key="1">
    <citation type="submission" date="2015-08" db="EMBL/GenBank/DDBJ databases">
        <title>Draft genome sequence of cellulolytic and xylanolytic Paenibacillus sp. A59, isolated from a decaying forest soil from Patagonia, Argentina.</title>
        <authorList>
            <person name="Ghio S."/>
            <person name="Caceres A.M."/>
            <person name="Talia P."/>
            <person name="Grasso D."/>
            <person name="Campos E."/>
        </authorList>
    </citation>
    <scope>NUCLEOTIDE SEQUENCE [LARGE SCALE GENOMIC DNA]</scope>
    <source>
        <strain evidence="6 7">A59</strain>
    </source>
</reference>
<evidence type="ECO:0000256" key="4">
    <source>
        <dbReference type="ARBA" id="ARBA00022898"/>
    </source>
</evidence>
<gene>
    <name evidence="6" type="ORF">AMS66_09165</name>
</gene>
<dbReference type="InterPro" id="IPR015422">
    <property type="entry name" value="PyrdxlP-dep_Trfase_small"/>
</dbReference>
<sequence>MKYFFASRTNRLLTSPLRDIREMSGREYFISLAEELPAEELFPFKLLEEAAVSVFSSGPSALQYGEPAGYRPLREWLDNDWNTRKGIRTVPEQILLTTGTQQAIDLVMRLLLEPGDSVLVEHPTSPGCLEVLEMQGAKIVPVTGDGDGILPDLLEHHMQQVRPKLLFAAPSFSNPTGVLWSMERREAVLDLCSRYGVLLVEDDSYGELHFDGLEPGDFYRKYPSLFALDTADQGGHVLYIGSFSKTVAPALRTGWAAGHPALIQAMASVKRIADGQSSPMNQRLLYQLLAHSPFKWSDHLSMLNREYKTRLKLMLELLKRPGWKGSQYIIPEGGMYLWVKLPDGLDSGALLKAALLKGVSFLPGSLCSTGEQDHRYIRLNFSHPGRDELLLGMNLISESITEFTARS</sequence>
<keyword evidence="2" id="KW-0032">Aminotransferase</keyword>
<evidence type="ECO:0000256" key="3">
    <source>
        <dbReference type="ARBA" id="ARBA00022679"/>
    </source>
</evidence>
<dbReference type="CDD" id="cd00609">
    <property type="entry name" value="AAT_like"/>
    <property type="match status" value="1"/>
</dbReference>
<dbReference type="GO" id="GO:0008483">
    <property type="term" value="F:transaminase activity"/>
    <property type="evidence" value="ECO:0007669"/>
    <property type="project" value="UniProtKB-KW"/>
</dbReference>
<dbReference type="AlphaFoldDB" id="A0A0N0UI84"/>
<evidence type="ECO:0000313" key="6">
    <source>
        <dbReference type="EMBL" id="KOY17011.1"/>
    </source>
</evidence>
<proteinExistence type="predicted"/>
<keyword evidence="3" id="KW-0808">Transferase</keyword>
<dbReference type="Proteomes" id="UP000037688">
    <property type="component" value="Unassembled WGS sequence"/>
</dbReference>
<feature type="domain" description="Aminotransferase class I/classII large" evidence="5">
    <location>
        <begin position="53"/>
        <end position="381"/>
    </location>
</feature>
<dbReference type="Gene3D" id="3.90.1150.10">
    <property type="entry name" value="Aspartate Aminotransferase, domain 1"/>
    <property type="match status" value="1"/>
</dbReference>
<evidence type="ECO:0000256" key="1">
    <source>
        <dbReference type="ARBA" id="ARBA00001933"/>
    </source>
</evidence>
<dbReference type="GO" id="GO:1901605">
    <property type="term" value="P:alpha-amino acid metabolic process"/>
    <property type="evidence" value="ECO:0007669"/>
    <property type="project" value="TreeGrafter"/>
</dbReference>
<evidence type="ECO:0000259" key="5">
    <source>
        <dbReference type="Pfam" id="PF00155"/>
    </source>
</evidence>
<dbReference type="OrthoDB" id="9802601at2"/>
<dbReference type="InterPro" id="IPR015424">
    <property type="entry name" value="PyrdxlP-dep_Trfase"/>
</dbReference>
<dbReference type="Gene3D" id="3.40.640.10">
    <property type="entry name" value="Type I PLP-dependent aspartate aminotransferase-like (Major domain)"/>
    <property type="match status" value="1"/>
</dbReference>
<accession>A0A0N0UI84</accession>
<dbReference type="Pfam" id="PF00155">
    <property type="entry name" value="Aminotran_1_2"/>
    <property type="match status" value="1"/>
</dbReference>
<comment type="cofactor">
    <cofactor evidence="1">
        <name>pyridoxal 5'-phosphate</name>
        <dbReference type="ChEBI" id="CHEBI:597326"/>
    </cofactor>
</comment>
<comment type="caution">
    <text evidence="6">The sequence shown here is derived from an EMBL/GenBank/DDBJ whole genome shotgun (WGS) entry which is preliminary data.</text>
</comment>
<name>A0A0N0UI84_9BACL</name>
<keyword evidence="4" id="KW-0663">Pyridoxal phosphate</keyword>
<evidence type="ECO:0000313" key="7">
    <source>
        <dbReference type="Proteomes" id="UP000037688"/>
    </source>
</evidence>
<protein>
    <submittedName>
        <fullName evidence="6">Transcriptional regulator</fullName>
    </submittedName>
</protein>
<dbReference type="GO" id="GO:0030170">
    <property type="term" value="F:pyridoxal phosphate binding"/>
    <property type="evidence" value="ECO:0007669"/>
    <property type="project" value="InterPro"/>
</dbReference>
<dbReference type="EMBL" id="LITU01000050">
    <property type="protein sequence ID" value="KOY17011.1"/>
    <property type="molecule type" value="Genomic_DNA"/>
</dbReference>
<dbReference type="InterPro" id="IPR050859">
    <property type="entry name" value="Class-I_PLP-dep_aminotransf"/>
</dbReference>
<dbReference type="SUPFAM" id="SSF53383">
    <property type="entry name" value="PLP-dependent transferases"/>
    <property type="match status" value="1"/>
</dbReference>
<dbReference type="PANTHER" id="PTHR42790:SF19">
    <property type="entry name" value="KYNURENINE_ALPHA-AMINOADIPATE AMINOTRANSFERASE, MITOCHONDRIAL"/>
    <property type="match status" value="1"/>
</dbReference>
<dbReference type="RefSeq" id="WP_053780493.1">
    <property type="nucleotide sequence ID" value="NZ_LITU01000050.1"/>
</dbReference>